<sequence>MSKFFLTNFKFKMKKKKIPSNFIYKIINKDLCTKKCIKIRTRFPPEPNGYLHLGHAKSICLNFQIAKNFQGTCNLRFDDTNPKTQHKKYIEAIKNDIKWLRFQWYGTVRYASDYFDKIYYFAIELIKKNLAYVEELSSDEIRKYRGSLTKIGQNSPYRDRSIQENLYLFEKMRNGNFTEGSACLRAKIDMKSPFIIMRDPILYRIRFRSHHHTKNKWCIYPTYDFSHCISDAIEEITHSLCTLEFQDNRQLYNWILKNVSIQFLPKQYEFSRINLEYTVMSKRKLKILVKNNIVDGWDDPRMPTISGLRRRGYTPSSIRAFCNLIGITKQNNIIDISLLESCIKKELNVTAIRFMAVINPVLLILENLADTYEKVIEVFNHPNNHNMGKRKIFLHKKIYIDRSDFSEKQNILYKRLSLGKKVKLRHSYVIIANRIEKNETGEIKTIFCTCYKKYDKNSELKDSNKIGVIHWVSAKNNIPAEFRFYQNLFTHVNPDNIKDFLSFLNPNSLKIYHGVIENSITKNHIKYPIQFERIGYFFADQYNNNKNLIFNLITHLSKKWKIV</sequence>
<evidence type="ECO:0000256" key="7">
    <source>
        <dbReference type="ARBA" id="ARBA00022917"/>
    </source>
</evidence>
<dbReference type="InterPro" id="IPR011035">
    <property type="entry name" value="Ribosomal_bL25/Gln-tRNA_synth"/>
</dbReference>
<dbReference type="FunFam" id="3.40.50.620:FF:000037">
    <property type="entry name" value="Glutamine--tRNA ligase cytoplasmic"/>
    <property type="match status" value="1"/>
</dbReference>
<keyword evidence="8 11" id="KW-0030">Aminoacyl-tRNA synthetase</keyword>
<feature type="domain" description="tRNA synthetases class I (E and Q) anti-codon binding" evidence="14">
    <location>
        <begin position="468"/>
        <end position="540"/>
    </location>
</feature>
<dbReference type="EMBL" id="CP003315">
    <property type="protein sequence ID" value="AFA41312.1"/>
    <property type="molecule type" value="Genomic_DNA"/>
</dbReference>
<dbReference type="InterPro" id="IPR020058">
    <property type="entry name" value="Glu/Gln-tRNA-synth_Ib_cat-dom"/>
</dbReference>
<gene>
    <name evidence="15" type="primary">glnS</name>
    <name evidence="15" type="ORF">WIGMOR_0489</name>
</gene>
<dbReference type="STRING" id="1142511.WIGMOR_0489"/>
<dbReference type="GO" id="GO:0005829">
    <property type="term" value="C:cytosol"/>
    <property type="evidence" value="ECO:0007669"/>
    <property type="project" value="TreeGrafter"/>
</dbReference>
<dbReference type="InterPro" id="IPR004514">
    <property type="entry name" value="Gln-tRNA-synth"/>
</dbReference>
<dbReference type="GO" id="GO:0004819">
    <property type="term" value="F:glutamine-tRNA ligase activity"/>
    <property type="evidence" value="ECO:0007669"/>
    <property type="project" value="UniProtKB-UniRule"/>
</dbReference>
<keyword evidence="4 11" id="KW-0436">Ligase</keyword>
<evidence type="ECO:0000256" key="11">
    <source>
        <dbReference type="RuleBase" id="RU363037"/>
    </source>
</evidence>
<reference evidence="15 16" key="1">
    <citation type="journal article" date="2012" name="MBio">
        <title>Insight into the transmission biology and species-specific functional capabilities of tsetse (Diptera: glossinidae) obligate symbiont wigglesworthia.</title>
        <authorList>
            <person name="Rio R.V."/>
            <person name="Symula R.E."/>
            <person name="Wang J."/>
            <person name="Lohs C."/>
            <person name="Wu Y.N."/>
            <person name="Snyder A.K."/>
            <person name="Bjornson R.D."/>
            <person name="Oshima K."/>
            <person name="Biehl B.S."/>
            <person name="Perna N.T."/>
            <person name="Hattori M."/>
            <person name="Aksoy S."/>
        </authorList>
    </citation>
    <scope>NUCLEOTIDE SEQUENCE [LARGE SCALE GENOMIC DNA]</scope>
    <source>
        <strain evidence="15">WGM</strain>
    </source>
</reference>
<dbReference type="InterPro" id="IPR049437">
    <property type="entry name" value="tRNA-synt_1c_C2"/>
</dbReference>
<dbReference type="InterPro" id="IPR020056">
    <property type="entry name" value="Rbsml_bL25/Gln-tRNA_synth_N"/>
</dbReference>
<keyword evidence="7 11" id="KW-0648">Protein biosynthesis</keyword>
<dbReference type="InterPro" id="IPR050132">
    <property type="entry name" value="Gln/Glu-tRNA_Ligase"/>
</dbReference>
<keyword evidence="6 11" id="KW-0067">ATP-binding</keyword>
<dbReference type="NCBIfam" id="TIGR00440">
    <property type="entry name" value="glnS"/>
    <property type="match status" value="1"/>
</dbReference>
<dbReference type="SUPFAM" id="SSF50715">
    <property type="entry name" value="Ribosomal protein L25-like"/>
    <property type="match status" value="1"/>
</dbReference>
<dbReference type="AlphaFoldDB" id="H6Q529"/>
<keyword evidence="16" id="KW-1185">Reference proteome</keyword>
<proteinExistence type="inferred from homology"/>
<dbReference type="PRINTS" id="PR00987">
    <property type="entry name" value="TRNASYNTHGLU"/>
</dbReference>
<dbReference type="EC" id="6.1.1.18" evidence="2 10"/>
<evidence type="ECO:0000259" key="13">
    <source>
        <dbReference type="Pfam" id="PF03950"/>
    </source>
</evidence>
<evidence type="ECO:0000256" key="8">
    <source>
        <dbReference type="ARBA" id="ARBA00023146"/>
    </source>
</evidence>
<dbReference type="NCBIfam" id="NF011291">
    <property type="entry name" value="PRK14703.1"/>
    <property type="match status" value="1"/>
</dbReference>
<dbReference type="InterPro" id="IPR001412">
    <property type="entry name" value="aa-tRNA-synth_I_CS"/>
</dbReference>
<evidence type="ECO:0000256" key="2">
    <source>
        <dbReference type="ARBA" id="ARBA00012836"/>
    </source>
</evidence>
<dbReference type="Gene3D" id="2.40.240.10">
    <property type="entry name" value="Ribosomal Protein L25, Chain P"/>
    <property type="match status" value="2"/>
</dbReference>
<dbReference type="KEGG" id="wgl:WIGMOR_0489"/>
<comment type="similarity">
    <text evidence="1 11">Belongs to the class-I aminoacyl-tRNA synthetase family.</text>
</comment>
<keyword evidence="3" id="KW-0963">Cytoplasm</keyword>
<dbReference type="PANTHER" id="PTHR43097">
    <property type="entry name" value="GLUTAMINE-TRNA LIGASE"/>
    <property type="match status" value="1"/>
</dbReference>
<keyword evidence="5 11" id="KW-0547">Nucleotide-binding</keyword>
<dbReference type="GO" id="GO:0005524">
    <property type="term" value="F:ATP binding"/>
    <property type="evidence" value="ECO:0007669"/>
    <property type="project" value="UniProtKB-KW"/>
</dbReference>
<dbReference type="InterPro" id="IPR014729">
    <property type="entry name" value="Rossmann-like_a/b/a_fold"/>
</dbReference>
<dbReference type="Pfam" id="PF03950">
    <property type="entry name" value="tRNA-synt_1c_C"/>
    <property type="match status" value="1"/>
</dbReference>
<dbReference type="InterPro" id="IPR000924">
    <property type="entry name" value="Glu/Gln-tRNA-synth"/>
</dbReference>
<dbReference type="PROSITE" id="PS00178">
    <property type="entry name" value="AA_TRNA_LIGASE_I"/>
    <property type="match status" value="1"/>
</dbReference>
<comment type="catalytic activity">
    <reaction evidence="9">
        <text>tRNA(Gln) + L-glutamine + ATP = L-glutaminyl-tRNA(Gln) + AMP + diphosphate</text>
        <dbReference type="Rhea" id="RHEA:20121"/>
        <dbReference type="Rhea" id="RHEA-COMP:9662"/>
        <dbReference type="Rhea" id="RHEA-COMP:9681"/>
        <dbReference type="ChEBI" id="CHEBI:30616"/>
        <dbReference type="ChEBI" id="CHEBI:33019"/>
        <dbReference type="ChEBI" id="CHEBI:58359"/>
        <dbReference type="ChEBI" id="CHEBI:78442"/>
        <dbReference type="ChEBI" id="CHEBI:78521"/>
        <dbReference type="ChEBI" id="CHEBI:456215"/>
        <dbReference type="EC" id="6.1.1.18"/>
    </reaction>
</comment>
<evidence type="ECO:0000256" key="10">
    <source>
        <dbReference type="NCBIfam" id="TIGR00440"/>
    </source>
</evidence>
<name>H6Q529_WIGGL</name>
<evidence type="ECO:0000256" key="4">
    <source>
        <dbReference type="ARBA" id="ARBA00022598"/>
    </source>
</evidence>
<feature type="domain" description="Glutamyl/glutaminyl-tRNA synthetase class Ib anti-codon binding" evidence="13">
    <location>
        <begin position="351"/>
        <end position="450"/>
    </location>
</feature>
<dbReference type="GO" id="GO:0006425">
    <property type="term" value="P:glutaminyl-tRNA aminoacylation"/>
    <property type="evidence" value="ECO:0007669"/>
    <property type="project" value="UniProtKB-UniRule"/>
</dbReference>
<accession>H6Q529</accession>
<dbReference type="Gene3D" id="3.40.50.620">
    <property type="entry name" value="HUPs"/>
    <property type="match status" value="1"/>
</dbReference>
<dbReference type="Proteomes" id="UP000009061">
    <property type="component" value="Chromosome"/>
</dbReference>
<organism evidence="15 16">
    <name type="scientific">Wigglesworthia glossinidia endosymbiont of Glossina morsitans morsitans</name>
    <name type="common">Yale colony</name>
    <dbReference type="NCBI Taxonomy" id="1142511"/>
    <lineage>
        <taxon>Bacteria</taxon>
        <taxon>Pseudomonadati</taxon>
        <taxon>Pseudomonadota</taxon>
        <taxon>Gammaproteobacteria</taxon>
        <taxon>Enterobacterales</taxon>
        <taxon>Erwiniaceae</taxon>
        <taxon>Wigglesworthia</taxon>
    </lineage>
</organism>
<evidence type="ECO:0000256" key="5">
    <source>
        <dbReference type="ARBA" id="ARBA00022741"/>
    </source>
</evidence>
<evidence type="ECO:0000259" key="14">
    <source>
        <dbReference type="Pfam" id="PF20974"/>
    </source>
</evidence>
<feature type="domain" description="Glutamyl/glutaminyl-tRNA synthetase class Ib catalytic" evidence="12">
    <location>
        <begin position="38"/>
        <end position="348"/>
    </location>
</feature>
<evidence type="ECO:0000313" key="16">
    <source>
        <dbReference type="Proteomes" id="UP000009061"/>
    </source>
</evidence>
<evidence type="ECO:0000256" key="9">
    <source>
        <dbReference type="ARBA" id="ARBA00048270"/>
    </source>
</evidence>
<evidence type="ECO:0000256" key="1">
    <source>
        <dbReference type="ARBA" id="ARBA00005594"/>
    </source>
</evidence>
<dbReference type="InterPro" id="IPR020059">
    <property type="entry name" value="Glu/Gln-tRNA-synth_Ib_codon-bd"/>
</dbReference>
<dbReference type="eggNOG" id="COG0008">
    <property type="taxonomic scope" value="Bacteria"/>
</dbReference>
<dbReference type="HOGENOM" id="CLU_001882_2_3_6"/>
<dbReference type="Pfam" id="PF20974">
    <property type="entry name" value="tRNA-synt_1c_C2"/>
    <property type="match status" value="1"/>
</dbReference>
<evidence type="ECO:0000256" key="3">
    <source>
        <dbReference type="ARBA" id="ARBA00022490"/>
    </source>
</evidence>
<dbReference type="Pfam" id="PF00749">
    <property type="entry name" value="tRNA-synt_1c"/>
    <property type="match status" value="1"/>
</dbReference>
<protein>
    <recommendedName>
        <fullName evidence="2 10">Glutamine--tRNA ligase</fullName>
        <ecNumber evidence="2 10">6.1.1.18</ecNumber>
    </recommendedName>
</protein>
<evidence type="ECO:0000259" key="12">
    <source>
        <dbReference type="Pfam" id="PF00749"/>
    </source>
</evidence>
<dbReference type="PANTHER" id="PTHR43097:SF5">
    <property type="entry name" value="GLUTAMATE--TRNA LIGASE"/>
    <property type="match status" value="1"/>
</dbReference>
<dbReference type="SUPFAM" id="SSF52374">
    <property type="entry name" value="Nucleotidylyl transferase"/>
    <property type="match status" value="1"/>
</dbReference>
<evidence type="ECO:0000256" key="6">
    <source>
        <dbReference type="ARBA" id="ARBA00022840"/>
    </source>
</evidence>
<evidence type="ECO:0000313" key="15">
    <source>
        <dbReference type="EMBL" id="AFA41312.1"/>
    </source>
</evidence>